<dbReference type="OrthoDB" id="6332843at2"/>
<protein>
    <recommendedName>
        <fullName evidence="4">DUF3718 domain-containing protein</fullName>
    </recommendedName>
</protein>
<organism evidence="2 3">
    <name type="scientific">Alteromonas alba</name>
    <dbReference type="NCBI Taxonomy" id="2079529"/>
    <lineage>
        <taxon>Bacteria</taxon>
        <taxon>Pseudomonadati</taxon>
        <taxon>Pseudomonadota</taxon>
        <taxon>Gammaproteobacteria</taxon>
        <taxon>Alteromonadales</taxon>
        <taxon>Alteromonadaceae</taxon>
        <taxon>Alteromonas/Salinimonas group</taxon>
        <taxon>Alteromonas</taxon>
    </lineage>
</organism>
<keyword evidence="1" id="KW-0732">Signal</keyword>
<dbReference type="AlphaFoldDB" id="A0A2S9VFN3"/>
<proteinExistence type="predicted"/>
<accession>A0A2S9VFN3</accession>
<dbReference type="EMBL" id="PVNP01000013">
    <property type="protein sequence ID" value="PRO75278.1"/>
    <property type="molecule type" value="Genomic_DNA"/>
</dbReference>
<feature type="signal peptide" evidence="1">
    <location>
        <begin position="1"/>
        <end position="23"/>
    </location>
</feature>
<evidence type="ECO:0008006" key="4">
    <source>
        <dbReference type="Google" id="ProtNLM"/>
    </source>
</evidence>
<evidence type="ECO:0000313" key="3">
    <source>
        <dbReference type="Proteomes" id="UP000238949"/>
    </source>
</evidence>
<evidence type="ECO:0000256" key="1">
    <source>
        <dbReference type="SAM" id="SignalP"/>
    </source>
</evidence>
<feature type="chain" id="PRO_5015684223" description="DUF3718 domain-containing protein" evidence="1">
    <location>
        <begin position="24"/>
        <end position="107"/>
    </location>
</feature>
<name>A0A2S9VFN3_9ALTE</name>
<dbReference type="Proteomes" id="UP000238949">
    <property type="component" value="Unassembled WGS sequence"/>
</dbReference>
<comment type="caution">
    <text evidence="2">The sequence shown here is derived from an EMBL/GenBank/DDBJ whole genome shotgun (WGS) entry which is preliminary data.</text>
</comment>
<keyword evidence="3" id="KW-1185">Reference proteome</keyword>
<gene>
    <name evidence="2" type="ORF">C6Y40_01965</name>
</gene>
<evidence type="ECO:0000313" key="2">
    <source>
        <dbReference type="EMBL" id="PRO75278.1"/>
    </source>
</evidence>
<dbReference type="RefSeq" id="WP_105933084.1">
    <property type="nucleotide sequence ID" value="NZ_PVNP01000013.1"/>
</dbReference>
<dbReference type="Pfam" id="PF12514">
    <property type="entry name" value="DUF3718"/>
    <property type="match status" value="1"/>
</dbReference>
<sequence>MKTFTKVVMVAGLAFGAMATAQANTQFEAADDAITSEICVIAANGNKMNLHKAIRDSGLTRGFVEDSVTCNQLPIVEFVEQYGENVAKINRYITAGDYTGTLISRAN</sequence>
<reference evidence="3" key="1">
    <citation type="journal article" date="2020" name="Int. J. Syst. Evol. Microbiol.">
        <title>Alteromonas alba sp. nov., a marine bacterium isolated from the seawater of the West Pacific Ocean.</title>
        <authorList>
            <person name="Sun C."/>
            <person name="Wu Y.-H."/>
            <person name="Xamxidin M."/>
            <person name="Cheng H."/>
            <person name="Xu X.-W."/>
        </authorList>
    </citation>
    <scope>NUCLEOTIDE SEQUENCE [LARGE SCALE GENOMIC DNA]</scope>
    <source>
        <strain evidence="3">190</strain>
    </source>
</reference>
<dbReference type="InterPro" id="IPR022193">
    <property type="entry name" value="DUF3718"/>
</dbReference>